<protein>
    <submittedName>
        <fullName evidence="2">Metallophosphoesterase</fullName>
    </submittedName>
</protein>
<dbReference type="RefSeq" id="WP_126802140.1">
    <property type="nucleotide sequence ID" value="NZ_PIPL01000001.1"/>
</dbReference>
<accession>A0A432W5Y3</accession>
<name>A0A432W5Y3_9GAMM</name>
<reference evidence="2 3" key="1">
    <citation type="journal article" date="2011" name="Front. Microbiol.">
        <title>Genomic signatures of strain selection and enhancement in Bacillus atrophaeus var. globigii, a historical biowarfare simulant.</title>
        <authorList>
            <person name="Gibbons H.S."/>
            <person name="Broomall S.M."/>
            <person name="McNew L.A."/>
            <person name="Daligault H."/>
            <person name="Chapman C."/>
            <person name="Bruce D."/>
            <person name="Karavis M."/>
            <person name="Krepps M."/>
            <person name="McGregor P.A."/>
            <person name="Hong C."/>
            <person name="Park K.H."/>
            <person name="Akmal A."/>
            <person name="Feldman A."/>
            <person name="Lin J.S."/>
            <person name="Chang W.E."/>
            <person name="Higgs B.W."/>
            <person name="Demirev P."/>
            <person name="Lindquist J."/>
            <person name="Liem A."/>
            <person name="Fochler E."/>
            <person name="Read T.D."/>
            <person name="Tapia R."/>
            <person name="Johnson S."/>
            <person name="Bishop-Lilly K.A."/>
            <person name="Detter C."/>
            <person name="Han C."/>
            <person name="Sozhamannan S."/>
            <person name="Rosenzweig C.N."/>
            <person name="Skowronski E.W."/>
        </authorList>
    </citation>
    <scope>NUCLEOTIDE SEQUENCE [LARGE SCALE GENOMIC DNA]</scope>
    <source>
        <strain evidence="2 3">MLST1</strain>
    </source>
</reference>
<dbReference type="EMBL" id="PIPL01000001">
    <property type="protein sequence ID" value="RUO25441.1"/>
    <property type="molecule type" value="Genomic_DNA"/>
</dbReference>
<dbReference type="Gene3D" id="3.60.21.10">
    <property type="match status" value="1"/>
</dbReference>
<dbReference type="Pfam" id="PF00149">
    <property type="entry name" value="Metallophos"/>
    <property type="match status" value="1"/>
</dbReference>
<feature type="domain" description="Calcineurin-like phosphoesterase" evidence="1">
    <location>
        <begin position="10"/>
        <end position="155"/>
    </location>
</feature>
<dbReference type="AlphaFoldDB" id="A0A432W5Y3"/>
<dbReference type="OrthoDB" id="9807890at2"/>
<organism evidence="2 3">
    <name type="scientific">Aliidiomarina minuta</name>
    <dbReference type="NCBI Taxonomy" id="880057"/>
    <lineage>
        <taxon>Bacteria</taxon>
        <taxon>Pseudomonadati</taxon>
        <taxon>Pseudomonadota</taxon>
        <taxon>Gammaproteobacteria</taxon>
        <taxon>Alteromonadales</taxon>
        <taxon>Idiomarinaceae</taxon>
        <taxon>Aliidiomarina</taxon>
    </lineage>
</organism>
<proteinExistence type="predicted"/>
<dbReference type="InterPro" id="IPR004843">
    <property type="entry name" value="Calcineurin-like_PHP"/>
</dbReference>
<comment type="caution">
    <text evidence="2">The sequence shown here is derived from an EMBL/GenBank/DDBJ whole genome shotgun (WGS) entry which is preliminary data.</text>
</comment>
<dbReference type="SUPFAM" id="SSF56300">
    <property type="entry name" value="Metallo-dependent phosphatases"/>
    <property type="match status" value="1"/>
</dbReference>
<dbReference type="InterPro" id="IPR050126">
    <property type="entry name" value="Ap4A_hydrolase"/>
</dbReference>
<dbReference type="PANTHER" id="PTHR42850:SF7">
    <property type="entry name" value="BIS(5'-NUCLEOSYL)-TETRAPHOSPHATASE PRPE [ASYMMETRICAL]"/>
    <property type="match status" value="1"/>
</dbReference>
<sequence length="317" mass="35634">MQNLAKGYDVIGDVHGMADKLHALLTNLGYSYKNNIWQHPQRQAIFIGDLIDNGLQTEAVLTTVKNMVDAGSAQALMGNHELNAVGYATRHSVTGKYLREHNDANTAHHQAFLDNLPTPEQRAPWLEWFKTLPIFLDFGSVRFIHACWHQPSFAAIQPYINSDNSLKEDAWEAVFEEDSAPFNAIENLLKGIEVDLPKGMSFLDHKGKRRYSTRISWWLQNADSMRDMVHIPTPAVNAEILKELALIPADEALLKASCYQGNCPVFFGHYWLKAPPRILHSKAACTDFSAGKDGPLVAYRWSGEQELSDQNFVTSLD</sequence>
<dbReference type="PANTHER" id="PTHR42850">
    <property type="entry name" value="METALLOPHOSPHOESTERASE"/>
    <property type="match status" value="1"/>
</dbReference>
<evidence type="ECO:0000313" key="3">
    <source>
        <dbReference type="Proteomes" id="UP000288293"/>
    </source>
</evidence>
<evidence type="ECO:0000313" key="2">
    <source>
        <dbReference type="EMBL" id="RUO25441.1"/>
    </source>
</evidence>
<dbReference type="GO" id="GO:0005737">
    <property type="term" value="C:cytoplasm"/>
    <property type="evidence" value="ECO:0007669"/>
    <property type="project" value="TreeGrafter"/>
</dbReference>
<dbReference type="GO" id="GO:0016791">
    <property type="term" value="F:phosphatase activity"/>
    <property type="evidence" value="ECO:0007669"/>
    <property type="project" value="TreeGrafter"/>
</dbReference>
<evidence type="ECO:0000259" key="1">
    <source>
        <dbReference type="Pfam" id="PF00149"/>
    </source>
</evidence>
<keyword evidence="3" id="KW-1185">Reference proteome</keyword>
<gene>
    <name evidence="2" type="ORF">CWE09_01510</name>
</gene>
<dbReference type="Proteomes" id="UP000288293">
    <property type="component" value="Unassembled WGS sequence"/>
</dbReference>
<dbReference type="InterPro" id="IPR029052">
    <property type="entry name" value="Metallo-depent_PP-like"/>
</dbReference>